<evidence type="ECO:0000256" key="2">
    <source>
        <dbReference type="ARBA" id="ARBA00007193"/>
    </source>
</evidence>
<proteinExistence type="inferred from homology"/>
<dbReference type="OrthoDB" id="6502088at2759"/>
<evidence type="ECO:0000256" key="9">
    <source>
        <dbReference type="ARBA" id="ARBA00023136"/>
    </source>
</evidence>
<evidence type="ECO:0000256" key="8">
    <source>
        <dbReference type="ARBA" id="ARBA00023065"/>
    </source>
</evidence>
<keyword evidence="5 12" id="KW-0812">Transmembrane</keyword>
<keyword evidence="7" id="KW-0915">Sodium</keyword>
<dbReference type="Proteomes" id="UP000095300">
    <property type="component" value="Unassembled WGS sequence"/>
</dbReference>
<feature type="coiled-coil region" evidence="13">
    <location>
        <begin position="405"/>
        <end position="437"/>
    </location>
</feature>
<keyword evidence="10 12" id="KW-0739">Sodium transport</keyword>
<reference evidence="14" key="1">
    <citation type="submission" date="2020-05" db="UniProtKB">
        <authorList>
            <consortium name="EnsemblMetazoa"/>
        </authorList>
    </citation>
    <scope>IDENTIFICATION</scope>
    <source>
        <strain evidence="14">USDA</strain>
    </source>
</reference>
<name>A0A1I8PF91_STOCA</name>
<evidence type="ECO:0000256" key="12">
    <source>
        <dbReference type="RuleBase" id="RU000679"/>
    </source>
</evidence>
<dbReference type="GO" id="GO:0005886">
    <property type="term" value="C:plasma membrane"/>
    <property type="evidence" value="ECO:0007669"/>
    <property type="project" value="TreeGrafter"/>
</dbReference>
<evidence type="ECO:0000313" key="14">
    <source>
        <dbReference type="EnsemblMetazoa" id="SCAU007532-PA"/>
    </source>
</evidence>
<accession>A0A1I8PF91</accession>
<protein>
    <recommendedName>
        <fullName evidence="16">Sodium channel protein Nach</fullName>
    </recommendedName>
</protein>
<keyword evidence="3 12" id="KW-0813">Transport</keyword>
<organism evidence="14 15">
    <name type="scientific">Stomoxys calcitrans</name>
    <name type="common">Stable fly</name>
    <name type="synonym">Conops calcitrans</name>
    <dbReference type="NCBI Taxonomy" id="35570"/>
    <lineage>
        <taxon>Eukaryota</taxon>
        <taxon>Metazoa</taxon>
        <taxon>Ecdysozoa</taxon>
        <taxon>Arthropoda</taxon>
        <taxon>Hexapoda</taxon>
        <taxon>Insecta</taxon>
        <taxon>Pterygota</taxon>
        <taxon>Neoptera</taxon>
        <taxon>Endopterygota</taxon>
        <taxon>Diptera</taxon>
        <taxon>Brachycera</taxon>
        <taxon>Muscomorpha</taxon>
        <taxon>Muscoidea</taxon>
        <taxon>Muscidae</taxon>
        <taxon>Stomoxys</taxon>
    </lineage>
</organism>
<evidence type="ECO:0000256" key="5">
    <source>
        <dbReference type="ARBA" id="ARBA00022692"/>
    </source>
</evidence>
<gene>
    <name evidence="14" type="primary">106082065</name>
</gene>
<keyword evidence="4 12" id="KW-0894">Sodium channel</keyword>
<evidence type="ECO:0000256" key="7">
    <source>
        <dbReference type="ARBA" id="ARBA00023053"/>
    </source>
</evidence>
<dbReference type="Pfam" id="PF00858">
    <property type="entry name" value="ASC"/>
    <property type="match status" value="1"/>
</dbReference>
<sequence length="443" mass="52427">MSKSKVRSLAERFRKKNNFTADHLVNLFRLVLYATATIEASPEEWLQLGEVLERNNMTLYQLENRLKPSCETTILRCKWKGRYERCSNIFEIIKTSQGNCCSFNKLVLKSNANKRTDFITNENVEYTTSCGPQTGLTVLLNPELEDYHLAARKTPGMKVFIQDAYDFTPKYALHSVITPKSVNYLSITPQQTRASDYIASLKLHVRRCYLPQERKLFHFPTYSQPNCLAECRSARMYEKCHCTLNYWPKKMNWTICGWHDRECVSKHKDVYSSILKSYNADYRQNYYAESFICDCYPLCDFNMYAISEDSGKLNRQYALTDQRFFKDINITNHMVLHVYYGTLYAERLRLDVYENWLTFIGNFGGITGLHMGYSFVSGFEMIFFVFVRPACNWLTKKQIRYRVQRRQKKAKLEADKKRKMEEEKEKQERIEAFLKMRPHCPQY</sequence>
<dbReference type="InterPro" id="IPR001873">
    <property type="entry name" value="ENaC"/>
</dbReference>
<dbReference type="AlphaFoldDB" id="A0A1I8PF91"/>
<comment type="subcellular location">
    <subcellularLocation>
        <location evidence="1">Membrane</location>
        <topology evidence="1">Multi-pass membrane protein</topology>
    </subcellularLocation>
</comment>
<comment type="similarity">
    <text evidence="2 12">Belongs to the amiloride-sensitive sodium channel (TC 1.A.6) family.</text>
</comment>
<dbReference type="VEuPathDB" id="VectorBase:SCAU007532"/>
<dbReference type="EnsemblMetazoa" id="SCAU007532-RA">
    <property type="protein sequence ID" value="SCAU007532-PA"/>
    <property type="gene ID" value="SCAU007532"/>
</dbReference>
<dbReference type="PANTHER" id="PTHR11690">
    <property type="entry name" value="AMILORIDE-SENSITIVE SODIUM CHANNEL-RELATED"/>
    <property type="match status" value="1"/>
</dbReference>
<keyword evidence="6" id="KW-1133">Transmembrane helix</keyword>
<evidence type="ECO:0000313" key="15">
    <source>
        <dbReference type="Proteomes" id="UP000095300"/>
    </source>
</evidence>
<dbReference type="GO" id="GO:0015280">
    <property type="term" value="F:ligand-gated sodium channel activity"/>
    <property type="evidence" value="ECO:0007669"/>
    <property type="project" value="TreeGrafter"/>
</dbReference>
<evidence type="ECO:0000256" key="11">
    <source>
        <dbReference type="ARBA" id="ARBA00023303"/>
    </source>
</evidence>
<evidence type="ECO:0000256" key="3">
    <source>
        <dbReference type="ARBA" id="ARBA00022448"/>
    </source>
</evidence>
<keyword evidence="15" id="KW-1185">Reference proteome</keyword>
<evidence type="ECO:0000256" key="6">
    <source>
        <dbReference type="ARBA" id="ARBA00022989"/>
    </source>
</evidence>
<evidence type="ECO:0000256" key="10">
    <source>
        <dbReference type="ARBA" id="ARBA00023201"/>
    </source>
</evidence>
<evidence type="ECO:0000256" key="4">
    <source>
        <dbReference type="ARBA" id="ARBA00022461"/>
    </source>
</evidence>
<evidence type="ECO:0000256" key="1">
    <source>
        <dbReference type="ARBA" id="ARBA00004141"/>
    </source>
</evidence>
<dbReference type="PANTHER" id="PTHR11690:SF237">
    <property type="entry name" value="PICKPOCKET 16-RELATED"/>
    <property type="match status" value="1"/>
</dbReference>
<dbReference type="Gene3D" id="2.60.470.10">
    <property type="entry name" value="Acid-sensing ion channels like domains"/>
    <property type="match status" value="1"/>
</dbReference>
<keyword evidence="9" id="KW-0472">Membrane</keyword>
<evidence type="ECO:0000256" key="13">
    <source>
        <dbReference type="SAM" id="Coils"/>
    </source>
</evidence>
<keyword evidence="8 12" id="KW-0406">Ion transport</keyword>
<keyword evidence="11 12" id="KW-0407">Ion channel</keyword>
<evidence type="ECO:0008006" key="16">
    <source>
        <dbReference type="Google" id="ProtNLM"/>
    </source>
</evidence>
<keyword evidence="13" id="KW-0175">Coiled coil</keyword>